<reference evidence="1 2" key="1">
    <citation type="journal article" date="2014" name="BMC Genomics">
        <title>Comparative genomics of the major fungal agents of human and animal Sporotrichosis: Sporothrix schenckii and Sporothrix brasiliensis.</title>
        <authorList>
            <person name="Teixeira M.M."/>
            <person name="de Almeida L.G."/>
            <person name="Kubitschek-Barreira P."/>
            <person name="Alves F.L."/>
            <person name="Kioshima E.S."/>
            <person name="Abadio A.K."/>
            <person name="Fernandes L."/>
            <person name="Derengowski L.S."/>
            <person name="Ferreira K.S."/>
            <person name="Souza R.C."/>
            <person name="Ruiz J.C."/>
            <person name="de Andrade N.C."/>
            <person name="Paes H.C."/>
            <person name="Nicola A.M."/>
            <person name="Albuquerque P."/>
            <person name="Gerber A.L."/>
            <person name="Martins V.P."/>
            <person name="Peconick L.D."/>
            <person name="Neto A.V."/>
            <person name="Chaucanez C.B."/>
            <person name="Silva P.A."/>
            <person name="Cunha O.L."/>
            <person name="de Oliveira F.F."/>
            <person name="dos Santos T.C."/>
            <person name="Barros A.L."/>
            <person name="Soares M.A."/>
            <person name="de Oliveira L.M."/>
            <person name="Marini M.M."/>
            <person name="Villalobos-Duno H."/>
            <person name="Cunha M.M."/>
            <person name="de Hoog S."/>
            <person name="da Silveira J.F."/>
            <person name="Henrissat B."/>
            <person name="Nino-Vega G.A."/>
            <person name="Cisalpino P.S."/>
            <person name="Mora-Montes H.M."/>
            <person name="Almeida S.R."/>
            <person name="Stajich J.E."/>
            <person name="Lopes-Bezerra L.M."/>
            <person name="Vasconcelos A.T."/>
            <person name="Felipe M.S."/>
        </authorList>
    </citation>
    <scope>NUCLEOTIDE SEQUENCE [LARGE SCALE GENOMIC DNA]</scope>
    <source>
        <strain evidence="1 2">5110</strain>
    </source>
</reference>
<dbReference type="AlphaFoldDB" id="A0A0C2FU38"/>
<gene>
    <name evidence="1" type="ORF">SPBR_06082</name>
</gene>
<dbReference type="InterPro" id="IPR029068">
    <property type="entry name" value="Glyas_Bleomycin-R_OHBP_Dase"/>
</dbReference>
<name>A0A0C2FU38_9PEZI</name>
<comment type="caution">
    <text evidence="1">The sequence shown here is derived from an EMBL/GenBank/DDBJ whole genome shotgun (WGS) entry which is preliminary data.</text>
</comment>
<evidence type="ECO:0000313" key="2">
    <source>
        <dbReference type="Proteomes" id="UP000031575"/>
    </source>
</evidence>
<dbReference type="EMBL" id="AWTV01000004">
    <property type="protein sequence ID" value="KIH94523.1"/>
    <property type="molecule type" value="Genomic_DNA"/>
</dbReference>
<proteinExistence type="predicted"/>
<dbReference type="Gene3D" id="3.10.180.10">
    <property type="entry name" value="2,3-Dihydroxybiphenyl 1,2-Dioxygenase, domain 1"/>
    <property type="match status" value="1"/>
</dbReference>
<organism evidence="1 2">
    <name type="scientific">Sporothrix brasiliensis 5110</name>
    <dbReference type="NCBI Taxonomy" id="1398154"/>
    <lineage>
        <taxon>Eukaryota</taxon>
        <taxon>Fungi</taxon>
        <taxon>Dikarya</taxon>
        <taxon>Ascomycota</taxon>
        <taxon>Pezizomycotina</taxon>
        <taxon>Sordariomycetes</taxon>
        <taxon>Sordariomycetidae</taxon>
        <taxon>Ophiostomatales</taxon>
        <taxon>Ophiostomataceae</taxon>
        <taxon>Sporothrix</taxon>
    </lineage>
</organism>
<accession>A0A0C2FU38</accession>
<evidence type="ECO:0008006" key="3">
    <source>
        <dbReference type="Google" id="ProtNLM"/>
    </source>
</evidence>
<keyword evidence="2" id="KW-1185">Reference proteome</keyword>
<dbReference type="VEuPathDB" id="FungiDB:SPBR_06082"/>
<dbReference type="Proteomes" id="UP000031575">
    <property type="component" value="Unassembled WGS sequence"/>
</dbReference>
<dbReference type="RefSeq" id="XP_040622533.1">
    <property type="nucleotide sequence ID" value="XM_040764344.1"/>
</dbReference>
<protein>
    <recommendedName>
        <fullName evidence="3">VOC domain-containing protein</fullName>
    </recommendedName>
</protein>
<evidence type="ECO:0000313" key="1">
    <source>
        <dbReference type="EMBL" id="KIH94523.1"/>
    </source>
</evidence>
<sequence length="186" mass="20125">MSSDATAPGPEDQFGRAASVVEWRADLDHAAATLPGAPPVHAMADEPGGGYRVAFKDPVDGLPFHLVYGQAPVTAPQSYPTLFPCLTRLHPAIGPAPVHKFGHFGMCVTDFAAAYRFYTTRFNFVSSDVVYDDTDTSRDHYVDGDLVNRQCKPNRSQASPDGLHIWGARPDCCRTDGADGRWSSNA</sequence>
<dbReference type="GeneID" id="63679265"/>
<dbReference type="HOGENOM" id="CLU_1455284_0_0_1"/>
<dbReference type="SUPFAM" id="SSF54593">
    <property type="entry name" value="Glyoxalase/Bleomycin resistance protein/Dihydroxybiphenyl dioxygenase"/>
    <property type="match status" value="1"/>
</dbReference>